<comment type="caution">
    <text evidence="2">The sequence shown here is derived from an EMBL/GenBank/DDBJ whole genome shotgun (WGS) entry which is preliminary data.</text>
</comment>
<protein>
    <submittedName>
        <fullName evidence="2">Uncharacterized protein</fullName>
    </submittedName>
</protein>
<feature type="transmembrane region" description="Helical" evidence="1">
    <location>
        <begin position="20"/>
        <end position="40"/>
    </location>
</feature>
<keyword evidence="1" id="KW-0812">Transmembrane</keyword>
<keyword evidence="1" id="KW-0472">Membrane</keyword>
<dbReference type="STRING" id="1802685.A3C88_02940"/>
<dbReference type="EMBL" id="MGJZ01000031">
    <property type="protein sequence ID" value="OGN16515.1"/>
    <property type="molecule type" value="Genomic_DNA"/>
</dbReference>
<dbReference type="Proteomes" id="UP000178117">
    <property type="component" value="Unassembled WGS sequence"/>
</dbReference>
<sequence>MGESFLQINMANNESAGAASAVITGIVIIVLVFIFFMYGLPRMRDNNPTINVPDRIDVK</sequence>
<accession>A0A1F8FU27</accession>
<organism evidence="2 3">
    <name type="scientific">Candidatus Yanofskybacteria bacterium RIFCSPHIGHO2_02_FULL_50_12</name>
    <dbReference type="NCBI Taxonomy" id="1802685"/>
    <lineage>
        <taxon>Bacteria</taxon>
        <taxon>Candidatus Yanofskyibacteriota</taxon>
    </lineage>
</organism>
<keyword evidence="1" id="KW-1133">Transmembrane helix</keyword>
<evidence type="ECO:0000256" key="1">
    <source>
        <dbReference type="SAM" id="Phobius"/>
    </source>
</evidence>
<gene>
    <name evidence="2" type="ORF">A3C88_02940</name>
</gene>
<dbReference type="AlphaFoldDB" id="A0A1F8FU27"/>
<evidence type="ECO:0000313" key="3">
    <source>
        <dbReference type="Proteomes" id="UP000178117"/>
    </source>
</evidence>
<evidence type="ECO:0000313" key="2">
    <source>
        <dbReference type="EMBL" id="OGN16515.1"/>
    </source>
</evidence>
<reference evidence="2 3" key="1">
    <citation type="journal article" date="2016" name="Nat. Commun.">
        <title>Thousands of microbial genomes shed light on interconnected biogeochemical processes in an aquifer system.</title>
        <authorList>
            <person name="Anantharaman K."/>
            <person name="Brown C.T."/>
            <person name="Hug L.A."/>
            <person name="Sharon I."/>
            <person name="Castelle C.J."/>
            <person name="Probst A.J."/>
            <person name="Thomas B.C."/>
            <person name="Singh A."/>
            <person name="Wilkins M.J."/>
            <person name="Karaoz U."/>
            <person name="Brodie E.L."/>
            <person name="Williams K.H."/>
            <person name="Hubbard S.S."/>
            <person name="Banfield J.F."/>
        </authorList>
    </citation>
    <scope>NUCLEOTIDE SEQUENCE [LARGE SCALE GENOMIC DNA]</scope>
</reference>
<proteinExistence type="predicted"/>
<name>A0A1F8FU27_9BACT</name>